<feature type="domain" description="CCDC113/CCDC96 coiled-coil" evidence="5">
    <location>
        <begin position="136"/>
        <end position="223"/>
    </location>
</feature>
<dbReference type="PANTHER" id="PTHR15654">
    <property type="entry name" value="COILED-COIL DOMAIN-CONTAINING PROTEIN 113-RELATED"/>
    <property type="match status" value="1"/>
</dbReference>
<evidence type="ECO:0000256" key="2">
    <source>
        <dbReference type="ARBA" id="ARBA00023054"/>
    </source>
</evidence>
<keyword evidence="2 4" id="KW-0175">Coiled coil</keyword>
<feature type="non-terminal residue" evidence="6">
    <location>
        <position position="224"/>
    </location>
</feature>
<keyword evidence="3" id="KW-0966">Cell projection</keyword>
<accession>A0A4P9WN43</accession>
<dbReference type="Pfam" id="PF13870">
    <property type="entry name" value="CCDC113_CCDC96_CC"/>
    <property type="match status" value="1"/>
</dbReference>
<dbReference type="GO" id="GO:0060271">
    <property type="term" value="P:cilium assembly"/>
    <property type="evidence" value="ECO:0007669"/>
    <property type="project" value="TreeGrafter"/>
</dbReference>
<proteinExistence type="predicted"/>
<protein>
    <recommendedName>
        <fullName evidence="5">CCDC113/CCDC96 coiled-coil domain-containing protein</fullName>
    </recommendedName>
</protein>
<dbReference type="EMBL" id="KZ994370">
    <property type="protein sequence ID" value="RKO93108.1"/>
    <property type="molecule type" value="Genomic_DNA"/>
</dbReference>
<dbReference type="OrthoDB" id="10254794at2759"/>
<evidence type="ECO:0000259" key="5">
    <source>
        <dbReference type="Pfam" id="PF13870"/>
    </source>
</evidence>
<name>A0A4P9WN43_9FUNG</name>
<dbReference type="Proteomes" id="UP000269721">
    <property type="component" value="Unassembled WGS sequence"/>
</dbReference>
<evidence type="ECO:0000313" key="7">
    <source>
        <dbReference type="Proteomes" id="UP000269721"/>
    </source>
</evidence>
<dbReference type="InterPro" id="IPR025254">
    <property type="entry name" value="CCDC113/CCDC96_CC"/>
</dbReference>
<dbReference type="PANTHER" id="PTHR15654:SF1">
    <property type="entry name" value="COILED-COIL DOMAIN-CONTAINING PROTEIN 96"/>
    <property type="match status" value="1"/>
</dbReference>
<dbReference type="GO" id="GO:0005930">
    <property type="term" value="C:axoneme"/>
    <property type="evidence" value="ECO:0007669"/>
    <property type="project" value="TreeGrafter"/>
</dbReference>
<dbReference type="GO" id="GO:0036064">
    <property type="term" value="C:ciliary basal body"/>
    <property type="evidence" value="ECO:0007669"/>
    <property type="project" value="TreeGrafter"/>
</dbReference>
<reference evidence="7" key="1">
    <citation type="journal article" date="2018" name="Nat. Microbiol.">
        <title>Leveraging single-cell genomics to expand the fungal tree of life.</title>
        <authorList>
            <person name="Ahrendt S.R."/>
            <person name="Quandt C.A."/>
            <person name="Ciobanu D."/>
            <person name="Clum A."/>
            <person name="Salamov A."/>
            <person name="Andreopoulos B."/>
            <person name="Cheng J.F."/>
            <person name="Woyke T."/>
            <person name="Pelin A."/>
            <person name="Henrissat B."/>
            <person name="Reynolds N.K."/>
            <person name="Benny G.L."/>
            <person name="Smith M.E."/>
            <person name="James T.Y."/>
            <person name="Grigoriev I.V."/>
        </authorList>
    </citation>
    <scope>NUCLEOTIDE SEQUENCE [LARGE SCALE GENOMIC DNA]</scope>
</reference>
<evidence type="ECO:0000256" key="1">
    <source>
        <dbReference type="ARBA" id="ARBA00004138"/>
    </source>
</evidence>
<feature type="non-terminal residue" evidence="6">
    <location>
        <position position="1"/>
    </location>
</feature>
<keyword evidence="7" id="KW-1185">Reference proteome</keyword>
<feature type="coiled-coil region" evidence="4">
    <location>
        <begin position="149"/>
        <end position="209"/>
    </location>
</feature>
<evidence type="ECO:0000313" key="6">
    <source>
        <dbReference type="EMBL" id="RKO93108.1"/>
    </source>
</evidence>
<comment type="subcellular location">
    <subcellularLocation>
        <location evidence="1">Cell projection</location>
        <location evidence="1">Cilium</location>
    </subcellularLocation>
</comment>
<sequence length="224" mass="26362">IDRDDLIMKIRSALDAKDKLKSKNALLQHKLGEYFRRKRTDETRDSEKSVADQEQRYSNCMSALNDLRGEYEVLNTTNEKVVSEYKVRLEERIDEAVIKASEFTKFKRSVALAAENSRTGKLLPVKVVETLEGTEERKEAEVVAVRLENIKLRNKLRRHEQLLRQKEELADGLHLIDFEQLKIENQTYNEKIEERNEELLKLRKKITNIVQVLTHVKEKLQFVQ</sequence>
<dbReference type="InterPro" id="IPR051885">
    <property type="entry name" value="CC_CF"/>
</dbReference>
<evidence type="ECO:0000256" key="3">
    <source>
        <dbReference type="ARBA" id="ARBA00023273"/>
    </source>
</evidence>
<gene>
    <name evidence="6" type="ORF">BDK51DRAFT_11839</name>
</gene>
<dbReference type="AlphaFoldDB" id="A0A4P9WN43"/>
<organism evidence="6 7">
    <name type="scientific">Blyttiomyces helicus</name>
    <dbReference type="NCBI Taxonomy" id="388810"/>
    <lineage>
        <taxon>Eukaryota</taxon>
        <taxon>Fungi</taxon>
        <taxon>Fungi incertae sedis</taxon>
        <taxon>Chytridiomycota</taxon>
        <taxon>Chytridiomycota incertae sedis</taxon>
        <taxon>Chytridiomycetes</taxon>
        <taxon>Chytridiomycetes incertae sedis</taxon>
        <taxon>Blyttiomyces</taxon>
    </lineage>
</organism>
<evidence type="ECO:0000256" key="4">
    <source>
        <dbReference type="SAM" id="Coils"/>
    </source>
</evidence>